<sequence length="157" mass="16727">MTDFQLYDTTGDGYGDTLAADTNANGLLDTYAADGNGDSYNETILIDTNENGILDTVQVDTDLNGTVDTTFVDSNENGLLDQANGLQTGNQLVNLPEQSPQAGPLLTGPGVIGGGGHDPLIDVLEHATPLQQEMIYDIFKSRNDMIDTILDTDDDDD</sequence>
<accession>A0A8J3YBA2</accession>
<name>A0A8J3YBA2_9ACTN</name>
<dbReference type="RefSeq" id="WP_203940750.1">
    <property type="nucleotide sequence ID" value="NZ_BAAAGJ010000005.1"/>
</dbReference>
<proteinExistence type="predicted"/>
<dbReference type="AlphaFoldDB" id="A0A8J3YBA2"/>
<keyword evidence="2" id="KW-1185">Reference proteome</keyword>
<gene>
    <name evidence="1" type="ORF">Sya03_48930</name>
</gene>
<dbReference type="Proteomes" id="UP000652013">
    <property type="component" value="Unassembled WGS sequence"/>
</dbReference>
<evidence type="ECO:0000313" key="1">
    <source>
        <dbReference type="EMBL" id="GIJ05541.1"/>
    </source>
</evidence>
<evidence type="ECO:0000313" key="2">
    <source>
        <dbReference type="Proteomes" id="UP000652013"/>
    </source>
</evidence>
<dbReference type="EMBL" id="BOOY01000034">
    <property type="protein sequence ID" value="GIJ05541.1"/>
    <property type="molecule type" value="Genomic_DNA"/>
</dbReference>
<comment type="caution">
    <text evidence="1">The sequence shown here is derived from an EMBL/GenBank/DDBJ whole genome shotgun (WGS) entry which is preliminary data.</text>
</comment>
<organism evidence="1 2">
    <name type="scientific">Spirilliplanes yamanashiensis</name>
    <dbReference type="NCBI Taxonomy" id="42233"/>
    <lineage>
        <taxon>Bacteria</taxon>
        <taxon>Bacillati</taxon>
        <taxon>Actinomycetota</taxon>
        <taxon>Actinomycetes</taxon>
        <taxon>Micromonosporales</taxon>
        <taxon>Micromonosporaceae</taxon>
        <taxon>Spirilliplanes</taxon>
    </lineage>
</organism>
<protein>
    <submittedName>
        <fullName evidence="1">Uncharacterized protein</fullName>
    </submittedName>
</protein>
<reference evidence="1" key="1">
    <citation type="submission" date="2021-01" db="EMBL/GenBank/DDBJ databases">
        <title>Whole genome shotgun sequence of Spirilliplanes yamanashiensis NBRC 15828.</title>
        <authorList>
            <person name="Komaki H."/>
            <person name="Tamura T."/>
        </authorList>
    </citation>
    <scope>NUCLEOTIDE SEQUENCE</scope>
    <source>
        <strain evidence="1">NBRC 15828</strain>
    </source>
</reference>